<organism evidence="1 2">
    <name type="scientific">Cudoniella acicularis</name>
    <dbReference type="NCBI Taxonomy" id="354080"/>
    <lineage>
        <taxon>Eukaryota</taxon>
        <taxon>Fungi</taxon>
        <taxon>Dikarya</taxon>
        <taxon>Ascomycota</taxon>
        <taxon>Pezizomycotina</taxon>
        <taxon>Leotiomycetes</taxon>
        <taxon>Helotiales</taxon>
        <taxon>Tricladiaceae</taxon>
        <taxon>Cudoniella</taxon>
    </lineage>
</organism>
<dbReference type="Proteomes" id="UP000566819">
    <property type="component" value="Unassembled WGS sequence"/>
</dbReference>
<keyword evidence="2" id="KW-1185">Reference proteome</keyword>
<dbReference type="AlphaFoldDB" id="A0A8H4R7B7"/>
<dbReference type="OrthoDB" id="2851338at2759"/>
<name>A0A8H4R7B7_9HELO</name>
<sequence>MPQPGLLWVNSKITSPDSITPSNFKKWYEDEHIPDVLATKQIHSAYRYKNIDPSSDRPYLALYPVPDMNFLGSKEYFDIPVTSNYFPGPGHRCFDFADFDTRYYEFVHGFEKEGVKSG</sequence>
<accession>A0A8H4R7B7</accession>
<gene>
    <name evidence="1" type="ORF">G7Y89_g13408</name>
</gene>
<dbReference type="EMBL" id="JAAMPI010001562">
    <property type="protein sequence ID" value="KAF4624755.1"/>
    <property type="molecule type" value="Genomic_DNA"/>
</dbReference>
<proteinExistence type="predicted"/>
<comment type="caution">
    <text evidence="1">The sequence shown here is derived from an EMBL/GenBank/DDBJ whole genome shotgun (WGS) entry which is preliminary data.</text>
</comment>
<reference evidence="1 2" key="1">
    <citation type="submission" date="2020-03" db="EMBL/GenBank/DDBJ databases">
        <title>Draft Genome Sequence of Cudoniella acicularis.</title>
        <authorList>
            <person name="Buettner E."/>
            <person name="Kellner H."/>
        </authorList>
    </citation>
    <scope>NUCLEOTIDE SEQUENCE [LARGE SCALE GENOMIC DNA]</scope>
    <source>
        <strain evidence="1 2">DSM 108380</strain>
    </source>
</reference>
<evidence type="ECO:0000313" key="1">
    <source>
        <dbReference type="EMBL" id="KAF4624755.1"/>
    </source>
</evidence>
<protein>
    <submittedName>
        <fullName evidence="1">Uncharacterized protein</fullName>
    </submittedName>
</protein>
<evidence type="ECO:0000313" key="2">
    <source>
        <dbReference type="Proteomes" id="UP000566819"/>
    </source>
</evidence>